<evidence type="ECO:0000256" key="1">
    <source>
        <dbReference type="SAM" id="Phobius"/>
    </source>
</evidence>
<evidence type="ECO:0000313" key="2">
    <source>
        <dbReference type="EMBL" id="TCK98458.1"/>
    </source>
</evidence>
<dbReference type="RefSeq" id="WP_132281061.1">
    <property type="nucleotide sequence ID" value="NZ_SMGQ01000011.1"/>
</dbReference>
<keyword evidence="1" id="KW-1133">Transmembrane helix</keyword>
<accession>A0A4R1MYR9</accession>
<keyword evidence="1" id="KW-0812">Transmembrane</keyword>
<comment type="caution">
    <text evidence="2">The sequence shown here is derived from an EMBL/GenBank/DDBJ whole genome shotgun (WGS) entry which is preliminary data.</text>
</comment>
<keyword evidence="3" id="KW-1185">Reference proteome</keyword>
<proteinExistence type="predicted"/>
<evidence type="ECO:0000313" key="3">
    <source>
        <dbReference type="Proteomes" id="UP000294545"/>
    </source>
</evidence>
<dbReference type="Proteomes" id="UP000294545">
    <property type="component" value="Unassembled WGS sequence"/>
</dbReference>
<dbReference type="OrthoDB" id="1887420at2"/>
<dbReference type="AlphaFoldDB" id="A0A4R1MYR9"/>
<protein>
    <recommendedName>
        <fullName evidence="4">Aromatic acid exporter family member 1</fullName>
    </recommendedName>
</protein>
<feature type="transmembrane region" description="Helical" evidence="1">
    <location>
        <begin position="20"/>
        <end position="37"/>
    </location>
</feature>
<feature type="transmembrane region" description="Helical" evidence="1">
    <location>
        <begin position="148"/>
        <end position="170"/>
    </location>
</feature>
<reference evidence="2 3" key="1">
    <citation type="submission" date="2019-03" db="EMBL/GenBank/DDBJ databases">
        <title>Genomic Encyclopedia of Type Strains, Phase IV (KMG-IV): sequencing the most valuable type-strain genomes for metagenomic binning, comparative biology and taxonomic classification.</title>
        <authorList>
            <person name="Goeker M."/>
        </authorList>
    </citation>
    <scope>NUCLEOTIDE SEQUENCE [LARGE SCALE GENOMIC DNA]</scope>
    <source>
        <strain evidence="2 3">DSM 24176</strain>
    </source>
</reference>
<feature type="transmembrane region" description="Helical" evidence="1">
    <location>
        <begin position="44"/>
        <end position="65"/>
    </location>
</feature>
<keyword evidence="1" id="KW-0472">Membrane</keyword>
<feature type="transmembrane region" description="Helical" evidence="1">
    <location>
        <begin position="118"/>
        <end position="136"/>
    </location>
</feature>
<feature type="transmembrane region" description="Helical" evidence="1">
    <location>
        <begin position="77"/>
        <end position="106"/>
    </location>
</feature>
<organism evidence="2 3">
    <name type="scientific">Natranaerovirga hydrolytica</name>
    <dbReference type="NCBI Taxonomy" id="680378"/>
    <lineage>
        <taxon>Bacteria</taxon>
        <taxon>Bacillati</taxon>
        <taxon>Bacillota</taxon>
        <taxon>Clostridia</taxon>
        <taxon>Lachnospirales</taxon>
        <taxon>Natranaerovirgaceae</taxon>
        <taxon>Natranaerovirga</taxon>
    </lineage>
</organism>
<evidence type="ECO:0008006" key="4">
    <source>
        <dbReference type="Google" id="ProtNLM"/>
    </source>
</evidence>
<name>A0A4R1MYR9_9FIRM</name>
<dbReference type="EMBL" id="SMGQ01000011">
    <property type="protein sequence ID" value="TCK98458.1"/>
    <property type="molecule type" value="Genomic_DNA"/>
</dbReference>
<sequence>MFVYQFIKLKEEAHLFDTKIYLLKTFVSVFTAYMIAINHPLLRLDMISILFGLMMTLEPVTISGIKSGFEQIYSTTIGAISTAVIISIFGINSITVALGVCFTLYICLRINWRTVSPVAIFTAIYMTQFVQTNALGEPSPILTFRLRIVALIFGVCIAIVYNFIFSLFAYKSLPTKRILYIINEQINIIKDIKMTLETQDISQLELIKEKVQEAFHNIDWIIKHINDMKNDFSMTRNKKENIEPYKEIAFYIRSINHINYDTCFYLEHYKFQLDNTIESNQLETINNLLSNAYNGLNKKKELDKVELKNTRKMNNRIKQNMDYMQNIALNICKLIREL</sequence>
<gene>
    <name evidence="2" type="ORF">EDC19_0880</name>
</gene>